<dbReference type="Gene3D" id="2.130.10.10">
    <property type="entry name" value="YVTN repeat-like/Quinoprotein amine dehydrogenase"/>
    <property type="match status" value="1"/>
</dbReference>
<accession>A0A0W0CY66</accession>
<name>A0A0W0CY66_CANGB</name>
<sequence length="457" mass="50712">MTVDTEIASNKLRNEEFKIWKKTIPLLYQHISTMKPKYANASKGTIKDVPCCLTFSDEVIPNKANGTLSTVIYYGIGNEIYSLDCDLPLGLHLQKDTLQPNEKLQLPQFDQIVSRIQSEDLSPKWRAAANCNIYKIKCVGNGKVVALLDSGAIVWFQESTESPVSMVDGGAKIIPNKYELEEDFVNDSLNKIDFDFDLSLNGEKIIVSQAVLNEDRTVIKVFSNIDKDLGKLLISLDLSGTKSVHNIKFYNDNIFGFCDNSGNLYFYDSRNLATPIWKIENEHILSFAFSPLVETLLITGGANGIINFRDVKRLTVKTATTGGDKRQESLLSLSNHVEEPISSVEFSASSPSEFITVGISGSIYHWDVFNYFEKVSELFSEGGDQSAIDSLDTEEIQAESLTFYHTGGSRRHLGKSTKKNSVSVHPIIEGLIGTIDTDGLITVYKPFTGVLPEAEDS</sequence>
<reference evidence="3 4" key="1">
    <citation type="submission" date="2015-10" db="EMBL/GenBank/DDBJ databases">
        <title>Draft genomes sequences of Candida glabrata isolates 1A, 1B, 2A, 2B, 3A and 3B.</title>
        <authorList>
            <person name="Haavelsrud O.E."/>
            <person name="Gaustad P."/>
        </authorList>
    </citation>
    <scope>NUCLEOTIDE SEQUENCE [LARGE SCALE GENOMIC DNA]</scope>
    <source>
        <strain evidence="3">910700640</strain>
    </source>
</reference>
<dbReference type="GO" id="GO:0005737">
    <property type="term" value="C:cytoplasm"/>
    <property type="evidence" value="ECO:0007669"/>
    <property type="project" value="EnsemblFungi"/>
</dbReference>
<dbReference type="VEuPathDB" id="FungiDB:B1J91_M02563g"/>
<dbReference type="GO" id="GO:0033698">
    <property type="term" value="C:Rpd3L complex"/>
    <property type="evidence" value="ECO:0007669"/>
    <property type="project" value="EnsemblFungi"/>
</dbReference>
<comment type="caution">
    <text evidence="3">The sequence shown here is derived from an EMBL/GenBank/DDBJ whole genome shotgun (WGS) entry which is preliminary data.</text>
</comment>
<dbReference type="VEuPathDB" id="FungiDB:GWK60_M02453"/>
<keyword evidence="2" id="KW-0677">Repeat</keyword>
<dbReference type="Proteomes" id="UP000054886">
    <property type="component" value="Unassembled WGS sequence"/>
</dbReference>
<dbReference type="VEuPathDB" id="FungiDB:CAGL0M02563g"/>
<dbReference type="InterPro" id="IPR001680">
    <property type="entry name" value="WD40_rpt"/>
</dbReference>
<gene>
    <name evidence="3" type="ORF">AO440_003966</name>
</gene>
<evidence type="ECO:0000256" key="2">
    <source>
        <dbReference type="ARBA" id="ARBA00022737"/>
    </source>
</evidence>
<dbReference type="GO" id="GO:0003714">
    <property type="term" value="F:transcription corepressor activity"/>
    <property type="evidence" value="ECO:0007669"/>
    <property type="project" value="EnsemblFungi"/>
</dbReference>
<dbReference type="VEuPathDB" id="FungiDB:GVI51_M02453"/>
<dbReference type="AlphaFoldDB" id="A0A0W0CY66"/>
<dbReference type="InterPro" id="IPR036322">
    <property type="entry name" value="WD40_repeat_dom_sf"/>
</dbReference>
<keyword evidence="1" id="KW-0853">WD repeat</keyword>
<dbReference type="GO" id="GO:0045944">
    <property type="term" value="P:positive regulation of transcription by RNA polymerase II"/>
    <property type="evidence" value="ECO:0007669"/>
    <property type="project" value="EnsemblFungi"/>
</dbReference>
<dbReference type="GO" id="GO:0034605">
    <property type="term" value="P:cellular response to heat"/>
    <property type="evidence" value="ECO:0007669"/>
    <property type="project" value="EnsemblFungi"/>
</dbReference>
<organism evidence="3 4">
    <name type="scientific">Candida glabrata</name>
    <name type="common">Yeast</name>
    <name type="synonym">Torulopsis glabrata</name>
    <dbReference type="NCBI Taxonomy" id="5478"/>
    <lineage>
        <taxon>Eukaryota</taxon>
        <taxon>Fungi</taxon>
        <taxon>Dikarya</taxon>
        <taxon>Ascomycota</taxon>
        <taxon>Saccharomycotina</taxon>
        <taxon>Saccharomycetes</taxon>
        <taxon>Saccharomycetales</taxon>
        <taxon>Saccharomycetaceae</taxon>
        <taxon>Nakaseomyces</taxon>
    </lineage>
</organism>
<dbReference type="GO" id="GO:0032221">
    <property type="term" value="C:Rpd3S complex"/>
    <property type="evidence" value="ECO:0007669"/>
    <property type="project" value="EnsemblFungi"/>
</dbReference>
<dbReference type="PANTHER" id="PTHR22850">
    <property type="entry name" value="WD40 REPEAT FAMILY"/>
    <property type="match status" value="1"/>
</dbReference>
<dbReference type="SMART" id="SM00320">
    <property type="entry name" value="WD40"/>
    <property type="match status" value="3"/>
</dbReference>
<evidence type="ECO:0000256" key="1">
    <source>
        <dbReference type="ARBA" id="ARBA00022574"/>
    </source>
</evidence>
<dbReference type="GO" id="GO:0040020">
    <property type="term" value="P:regulation of meiotic nuclear division"/>
    <property type="evidence" value="ECO:0007669"/>
    <property type="project" value="EnsemblFungi"/>
</dbReference>
<evidence type="ECO:0000313" key="4">
    <source>
        <dbReference type="Proteomes" id="UP000054886"/>
    </source>
</evidence>
<dbReference type="GO" id="GO:0016479">
    <property type="term" value="P:negative regulation of transcription by RNA polymerase I"/>
    <property type="evidence" value="ECO:0007669"/>
    <property type="project" value="EnsemblFungi"/>
</dbReference>
<proteinExistence type="predicted"/>
<dbReference type="SUPFAM" id="SSF50978">
    <property type="entry name" value="WD40 repeat-like"/>
    <property type="match status" value="1"/>
</dbReference>
<dbReference type="EMBL" id="LLZZ01000106">
    <property type="protein sequence ID" value="KTB07956.1"/>
    <property type="molecule type" value="Genomic_DNA"/>
</dbReference>
<evidence type="ECO:0000313" key="3">
    <source>
        <dbReference type="EMBL" id="KTB07956.1"/>
    </source>
</evidence>
<protein>
    <submittedName>
        <fullName evidence="3">Transcriptional regulatory protein UME1</fullName>
    </submittedName>
</protein>
<dbReference type="InterPro" id="IPR050459">
    <property type="entry name" value="WD_repeat_RBAP46/RBAP48/MSI1"/>
</dbReference>
<dbReference type="InterPro" id="IPR015943">
    <property type="entry name" value="WD40/YVTN_repeat-like_dom_sf"/>
</dbReference>